<reference evidence="5 6" key="1">
    <citation type="submission" date="2020-05" db="EMBL/GenBank/DDBJ databases">
        <title>Vigna angularis (adzuki bean) Var. LongXiaoDou No. 4 denovo assembly.</title>
        <authorList>
            <person name="Xiang H."/>
        </authorList>
    </citation>
    <scope>NUCLEOTIDE SEQUENCE [LARGE SCALE GENOMIC DNA]</scope>
    <source>
        <tissue evidence="5">Leaf</tissue>
    </source>
</reference>
<dbReference type="CDD" id="cd00051">
    <property type="entry name" value="EFh"/>
    <property type="match status" value="1"/>
</dbReference>
<dbReference type="GO" id="GO:0016460">
    <property type="term" value="C:myosin II complex"/>
    <property type="evidence" value="ECO:0007669"/>
    <property type="project" value="TreeGrafter"/>
</dbReference>
<dbReference type="PROSITE" id="PS00018">
    <property type="entry name" value="EF_HAND_1"/>
    <property type="match status" value="3"/>
</dbReference>
<keyword evidence="3" id="KW-0732">Signal</keyword>
<dbReference type="FunFam" id="1.10.238.10:FF:000001">
    <property type="entry name" value="Calmodulin 1"/>
    <property type="match status" value="1"/>
</dbReference>
<dbReference type="Pfam" id="PF13499">
    <property type="entry name" value="EF-hand_7"/>
    <property type="match status" value="2"/>
</dbReference>
<keyword evidence="1" id="KW-0677">Repeat</keyword>
<evidence type="ECO:0000256" key="2">
    <source>
        <dbReference type="ARBA" id="ARBA00022837"/>
    </source>
</evidence>
<dbReference type="EMBL" id="JABFOF010000003">
    <property type="protein sequence ID" value="KAG2402243.1"/>
    <property type="molecule type" value="Genomic_DNA"/>
</dbReference>
<organism evidence="5 6">
    <name type="scientific">Phaseolus angularis</name>
    <name type="common">Azuki bean</name>
    <name type="synonym">Vigna angularis</name>
    <dbReference type="NCBI Taxonomy" id="3914"/>
    <lineage>
        <taxon>Eukaryota</taxon>
        <taxon>Viridiplantae</taxon>
        <taxon>Streptophyta</taxon>
        <taxon>Embryophyta</taxon>
        <taxon>Tracheophyta</taxon>
        <taxon>Spermatophyta</taxon>
        <taxon>Magnoliopsida</taxon>
        <taxon>eudicotyledons</taxon>
        <taxon>Gunneridae</taxon>
        <taxon>Pentapetalae</taxon>
        <taxon>rosids</taxon>
        <taxon>fabids</taxon>
        <taxon>Fabales</taxon>
        <taxon>Fabaceae</taxon>
        <taxon>Papilionoideae</taxon>
        <taxon>50 kb inversion clade</taxon>
        <taxon>NPAAA clade</taxon>
        <taxon>indigoferoid/millettioid clade</taxon>
        <taxon>Phaseoleae</taxon>
        <taxon>Vigna</taxon>
    </lineage>
</organism>
<comment type="caution">
    <text evidence="5">The sequence shown here is derived from an EMBL/GenBank/DDBJ whole genome shotgun (WGS) entry which is preliminary data.</text>
</comment>
<name>A0A8T0KVH4_PHAAN</name>
<evidence type="ECO:0000313" key="5">
    <source>
        <dbReference type="EMBL" id="KAG2402243.1"/>
    </source>
</evidence>
<gene>
    <name evidence="5" type="ORF">HKW66_Vig0234390</name>
</gene>
<keyword evidence="2" id="KW-0106">Calcium</keyword>
<dbReference type="SUPFAM" id="SSF47473">
    <property type="entry name" value="EF-hand"/>
    <property type="match status" value="1"/>
</dbReference>
<feature type="signal peptide" evidence="3">
    <location>
        <begin position="1"/>
        <end position="38"/>
    </location>
</feature>
<accession>A0A8T0KVH4</accession>
<dbReference type="Gene3D" id="1.10.238.10">
    <property type="entry name" value="EF-hand"/>
    <property type="match status" value="2"/>
</dbReference>
<sequence>MRILVFHYSIFVLRLLSLSKFCAWVDLLQLINMKEVLSENLIGDFLEAFCLFDRDGDGCITMEELGSAIRALNQNNPRKEELEMMVNEVDMDGNGMIEFEQFLNVMARKMKQSESEDELKEAFRLFDQDQDGYISPTELLSVMRNIGEKITEKELVEMIRVADLDGDGRVNYEEFVRMMAF</sequence>
<dbReference type="InterPro" id="IPR002048">
    <property type="entry name" value="EF_hand_dom"/>
</dbReference>
<feature type="domain" description="EF-hand" evidence="4">
    <location>
        <begin position="150"/>
        <end position="181"/>
    </location>
</feature>
<dbReference type="InterPro" id="IPR018247">
    <property type="entry name" value="EF_Hand_1_Ca_BS"/>
</dbReference>
<evidence type="ECO:0000259" key="4">
    <source>
        <dbReference type="PROSITE" id="PS50222"/>
    </source>
</evidence>
<dbReference type="InterPro" id="IPR050230">
    <property type="entry name" value="CALM/Myosin/TropC-like"/>
</dbReference>
<proteinExistence type="predicted"/>
<feature type="domain" description="EF-hand" evidence="4">
    <location>
        <begin position="114"/>
        <end position="149"/>
    </location>
</feature>
<protein>
    <submittedName>
        <fullName evidence="5">Calmodulin-5/6/7/8 protein</fullName>
    </submittedName>
</protein>
<dbReference type="PANTHER" id="PTHR23048">
    <property type="entry name" value="MYOSIN LIGHT CHAIN 1, 3"/>
    <property type="match status" value="1"/>
</dbReference>
<feature type="domain" description="EF-hand" evidence="4">
    <location>
        <begin position="77"/>
        <end position="112"/>
    </location>
</feature>
<dbReference type="Proteomes" id="UP000743370">
    <property type="component" value="Unassembled WGS sequence"/>
</dbReference>
<evidence type="ECO:0000313" key="6">
    <source>
        <dbReference type="Proteomes" id="UP000743370"/>
    </source>
</evidence>
<feature type="domain" description="EF-hand" evidence="4">
    <location>
        <begin position="40"/>
        <end position="75"/>
    </location>
</feature>
<evidence type="ECO:0000256" key="3">
    <source>
        <dbReference type="SAM" id="SignalP"/>
    </source>
</evidence>
<dbReference type="PANTHER" id="PTHR23048:SF0">
    <property type="entry name" value="CALMODULIN LIKE 3"/>
    <property type="match status" value="1"/>
</dbReference>
<dbReference type="GO" id="GO:0005509">
    <property type="term" value="F:calcium ion binding"/>
    <property type="evidence" value="ECO:0007669"/>
    <property type="project" value="InterPro"/>
</dbReference>
<dbReference type="PROSITE" id="PS50222">
    <property type="entry name" value="EF_HAND_2"/>
    <property type="match status" value="4"/>
</dbReference>
<evidence type="ECO:0000256" key="1">
    <source>
        <dbReference type="ARBA" id="ARBA00022737"/>
    </source>
</evidence>
<feature type="chain" id="PRO_5035742470" evidence="3">
    <location>
        <begin position="39"/>
        <end position="181"/>
    </location>
</feature>
<dbReference type="InterPro" id="IPR011992">
    <property type="entry name" value="EF-hand-dom_pair"/>
</dbReference>
<dbReference type="SMART" id="SM00054">
    <property type="entry name" value="EFh"/>
    <property type="match status" value="4"/>
</dbReference>
<dbReference type="AlphaFoldDB" id="A0A8T0KVH4"/>